<gene>
    <name evidence="1" type="ORF">VL20_4783</name>
</gene>
<proteinExistence type="predicted"/>
<reference evidence="1 2" key="1">
    <citation type="journal article" date="2016" name="Stand. Genomic Sci.">
        <title>Complete genome sequence and genomic characterization of Microcystis panniformis FACHB 1757 by third-generation sequencing.</title>
        <authorList>
            <person name="Zhang J.Y."/>
            <person name="Guan R."/>
            <person name="Zhang H.J."/>
            <person name="Li H."/>
            <person name="Xiao P."/>
            <person name="Yu G.L."/>
            <person name="Du L."/>
            <person name="Cao D.M."/>
            <person name="Zhu B.C."/>
            <person name="Li R.H."/>
            <person name="Lu Z.H."/>
        </authorList>
    </citation>
    <scope>NUCLEOTIDE SEQUENCE [LARGE SCALE GENOMIC DNA]</scope>
    <source>
        <strain evidence="1 2">FACHB-1757</strain>
    </source>
</reference>
<keyword evidence="2" id="KW-1185">Reference proteome</keyword>
<accession>A0A0K1S6C4</accession>
<dbReference type="AlphaFoldDB" id="A0A0K1S6C4"/>
<dbReference type="KEGG" id="mpk:VL20_4783"/>
<sequence length="47" mass="5274">MIFGIQENSDYFPVLHFLSIALAASSAKLTNISYFSYQHRNSPYSGS</sequence>
<organism evidence="1 2">
    <name type="scientific">Microcystis panniformis FACHB-1757</name>
    <dbReference type="NCBI Taxonomy" id="1638788"/>
    <lineage>
        <taxon>Bacteria</taxon>
        <taxon>Bacillati</taxon>
        <taxon>Cyanobacteriota</taxon>
        <taxon>Cyanophyceae</taxon>
        <taxon>Oscillatoriophycideae</taxon>
        <taxon>Chroococcales</taxon>
        <taxon>Microcystaceae</taxon>
        <taxon>Microcystis</taxon>
    </lineage>
</organism>
<name>A0A0K1S6C4_9CHRO</name>
<evidence type="ECO:0000313" key="2">
    <source>
        <dbReference type="Proteomes" id="UP000068167"/>
    </source>
</evidence>
<dbReference type="EMBL" id="CP011339">
    <property type="protein sequence ID" value="AKV69674.1"/>
    <property type="molecule type" value="Genomic_DNA"/>
</dbReference>
<protein>
    <submittedName>
        <fullName evidence="1">Uncharacterized protein</fullName>
    </submittedName>
</protein>
<dbReference type="Proteomes" id="UP000068167">
    <property type="component" value="Chromosome"/>
</dbReference>
<evidence type="ECO:0000313" key="1">
    <source>
        <dbReference type="EMBL" id="AKV69674.1"/>
    </source>
</evidence>